<evidence type="ECO:0000259" key="6">
    <source>
        <dbReference type="PROSITE" id="PS50111"/>
    </source>
</evidence>
<dbReference type="Pfam" id="PF00015">
    <property type="entry name" value="MCPsignal"/>
    <property type="match status" value="1"/>
</dbReference>
<proteinExistence type="inferred from homology"/>
<keyword evidence="1 3" id="KW-0807">Transducer</keyword>
<feature type="domain" description="HAMP" evidence="7">
    <location>
        <begin position="337"/>
        <end position="392"/>
    </location>
</feature>
<dbReference type="AlphaFoldDB" id="A0A4R8MCY4"/>
<dbReference type="PANTHER" id="PTHR32089">
    <property type="entry name" value="METHYL-ACCEPTING CHEMOTAXIS PROTEIN MCPB"/>
    <property type="match status" value="1"/>
</dbReference>
<reference evidence="8 9" key="1">
    <citation type="submission" date="2019-03" db="EMBL/GenBank/DDBJ databases">
        <title>Genomic Encyclopedia of Type Strains, Phase IV (KMG-IV): sequencing the most valuable type-strain genomes for metagenomic binning, comparative biology and taxonomic classification.</title>
        <authorList>
            <person name="Goeker M."/>
        </authorList>
    </citation>
    <scope>NUCLEOTIDE SEQUENCE [LARGE SCALE GENOMIC DNA]</scope>
    <source>
        <strain evidence="8 9">DSM 25964</strain>
    </source>
</reference>
<feature type="domain" description="Methyl-accepting transducer" evidence="6">
    <location>
        <begin position="411"/>
        <end position="647"/>
    </location>
</feature>
<dbReference type="GO" id="GO:0016020">
    <property type="term" value="C:membrane"/>
    <property type="evidence" value="ECO:0007669"/>
    <property type="project" value="InterPro"/>
</dbReference>
<evidence type="ECO:0000256" key="2">
    <source>
        <dbReference type="ARBA" id="ARBA00029447"/>
    </source>
</evidence>
<dbReference type="SMART" id="SM00283">
    <property type="entry name" value="MA"/>
    <property type="match status" value="1"/>
</dbReference>
<dbReference type="OrthoDB" id="2531at2"/>
<keyword evidence="5" id="KW-0472">Membrane</keyword>
<dbReference type="InterPro" id="IPR004089">
    <property type="entry name" value="MCPsignal_dom"/>
</dbReference>
<name>A0A4R8MCY4_9BACT</name>
<evidence type="ECO:0000256" key="5">
    <source>
        <dbReference type="SAM" id="Phobius"/>
    </source>
</evidence>
<dbReference type="PANTHER" id="PTHR32089:SF112">
    <property type="entry name" value="LYSOZYME-LIKE PROTEIN-RELATED"/>
    <property type="match status" value="1"/>
</dbReference>
<feature type="region of interest" description="Disordered" evidence="4">
    <location>
        <begin position="405"/>
        <end position="442"/>
    </location>
</feature>
<keyword evidence="5" id="KW-0812">Transmembrane</keyword>
<dbReference type="SUPFAM" id="SSF58104">
    <property type="entry name" value="Methyl-accepting chemotaxis protein (MCP) signaling domain"/>
    <property type="match status" value="1"/>
</dbReference>
<dbReference type="Proteomes" id="UP000295066">
    <property type="component" value="Unassembled WGS sequence"/>
</dbReference>
<protein>
    <submittedName>
        <fullName evidence="8">Methyl-accepting chemotaxis sensory transducer</fullName>
    </submittedName>
</protein>
<feature type="transmembrane region" description="Helical" evidence="5">
    <location>
        <begin position="310"/>
        <end position="335"/>
    </location>
</feature>
<dbReference type="InterPro" id="IPR003660">
    <property type="entry name" value="HAMP_dom"/>
</dbReference>
<comment type="similarity">
    <text evidence="2">Belongs to the methyl-accepting chemotaxis (MCP) protein family.</text>
</comment>
<evidence type="ECO:0000313" key="9">
    <source>
        <dbReference type="Proteomes" id="UP000295066"/>
    </source>
</evidence>
<dbReference type="PROSITE" id="PS50885">
    <property type="entry name" value="HAMP"/>
    <property type="match status" value="1"/>
</dbReference>
<dbReference type="Gene3D" id="1.10.287.950">
    <property type="entry name" value="Methyl-accepting chemotaxis protein"/>
    <property type="match status" value="1"/>
</dbReference>
<dbReference type="PROSITE" id="PS50111">
    <property type="entry name" value="CHEMOTAXIS_TRANSDUC_2"/>
    <property type="match status" value="1"/>
</dbReference>
<accession>A0A4R8MCY4</accession>
<keyword evidence="9" id="KW-1185">Reference proteome</keyword>
<dbReference type="CDD" id="cd11386">
    <property type="entry name" value="MCP_signal"/>
    <property type="match status" value="1"/>
</dbReference>
<sequence length="711" mass="77214">MFRNFRIGAKLALAFGVLLLIFSGVGALSWLNMGEVSREARSLADEYVPEMVAANRVQSTVQDLMYEIRGYGYTYDRTFLEAGRRAAESSRTALGEAAALAEKYPALVTLRADAAKALAGLDEYVKLMDDTEKTVETMNALRSRATDGEKAFFENAERYLQSQEQTLEKEFGESTLPSELSERLQKIVLGNAVIDLGNLVRVANYRGQAQRNPVLLEEGLRYFDEMGSILERLKAMTFQRVNIEQLEAVEHAGADYRSVMAEILAAWRRLDEINARRVETGRAILALADQVVQTGAANSQKIADHAVTSLASTISVILVSTVAAVILGAVIAFAMTRSLTRPLNRVTVLAGMAKEGDLSIEREDFHIVSRDELGLMADSLADMVRGQREMVRELKEKSIHLSALSEETAASTEEVTSTTNEVAEGNAQLAEQTRRGRENSVEASKVMLEMSSLIQIAQSLAASADKNSGEMSGAAEEGRKTVAQTVERMENIKLSVEETEQLLSQLDTFSARIGVVGDTITGLADQTNLLALNAAIEAARAGEAGRGFAVVAEEVRKLAEQSQQGAREVAELVARILDGTRSAVASMQKSRQGVEEGVSIAHVAGESLERIGKAIRSSVEDIRKIISTTDEEVAKSDKVISLIDTTASVMELTDDHVQTLAASMEETAAAMETVATSAQEVSETSEDMRRMTERFKIEKDGGVLSNKPAVV</sequence>
<feature type="compositionally biased region" description="Low complexity" evidence="4">
    <location>
        <begin position="405"/>
        <end position="424"/>
    </location>
</feature>
<keyword evidence="5" id="KW-1133">Transmembrane helix</keyword>
<dbReference type="RefSeq" id="WP_133956435.1">
    <property type="nucleotide sequence ID" value="NZ_SORI01000003.1"/>
</dbReference>
<dbReference type="EMBL" id="SORI01000003">
    <property type="protein sequence ID" value="TDY62848.1"/>
    <property type="molecule type" value="Genomic_DNA"/>
</dbReference>
<organism evidence="8 9">
    <name type="scientific">Aminivibrio pyruvatiphilus</name>
    <dbReference type="NCBI Taxonomy" id="1005740"/>
    <lineage>
        <taxon>Bacteria</taxon>
        <taxon>Thermotogati</taxon>
        <taxon>Synergistota</taxon>
        <taxon>Synergistia</taxon>
        <taxon>Synergistales</taxon>
        <taxon>Aminobacteriaceae</taxon>
        <taxon>Aminivibrio</taxon>
    </lineage>
</organism>
<evidence type="ECO:0000256" key="3">
    <source>
        <dbReference type="PROSITE-ProRule" id="PRU00284"/>
    </source>
</evidence>
<evidence type="ECO:0000256" key="1">
    <source>
        <dbReference type="ARBA" id="ARBA00023224"/>
    </source>
</evidence>
<dbReference type="Gene3D" id="6.10.340.10">
    <property type="match status" value="1"/>
</dbReference>
<evidence type="ECO:0000256" key="4">
    <source>
        <dbReference type="SAM" id="MobiDB-lite"/>
    </source>
</evidence>
<dbReference type="GO" id="GO:0007165">
    <property type="term" value="P:signal transduction"/>
    <property type="evidence" value="ECO:0007669"/>
    <property type="project" value="UniProtKB-KW"/>
</dbReference>
<gene>
    <name evidence="8" type="ORF">C8D99_10368</name>
</gene>
<evidence type="ECO:0000259" key="7">
    <source>
        <dbReference type="PROSITE" id="PS50885"/>
    </source>
</evidence>
<evidence type="ECO:0000313" key="8">
    <source>
        <dbReference type="EMBL" id="TDY62848.1"/>
    </source>
</evidence>
<comment type="caution">
    <text evidence="8">The sequence shown here is derived from an EMBL/GenBank/DDBJ whole genome shotgun (WGS) entry which is preliminary data.</text>
</comment>